<evidence type="ECO:0000256" key="5">
    <source>
        <dbReference type="PIRSR" id="PIRSR605493-1"/>
    </source>
</evidence>
<evidence type="ECO:0000313" key="7">
    <source>
        <dbReference type="Proteomes" id="UP000675940"/>
    </source>
</evidence>
<evidence type="ECO:0000256" key="2">
    <source>
        <dbReference type="ARBA" id="ARBA00016549"/>
    </source>
</evidence>
<evidence type="ECO:0000256" key="4">
    <source>
        <dbReference type="ARBA" id="ARBA00030169"/>
    </source>
</evidence>
<feature type="binding site" evidence="5">
    <location>
        <begin position="96"/>
        <end position="99"/>
    </location>
    <ligand>
        <name>substrate</name>
    </ligand>
</feature>
<evidence type="ECO:0000313" key="6">
    <source>
        <dbReference type="EMBL" id="MBP0484527.1"/>
    </source>
</evidence>
<name>A0A940MV48_9RHOB</name>
<proteinExistence type="predicted"/>
<comment type="cofactor">
    <cofactor evidence="1">
        <name>a divalent metal cation</name>
        <dbReference type="ChEBI" id="CHEBI:60240"/>
    </cofactor>
</comment>
<reference evidence="6" key="1">
    <citation type="submission" date="2021-03" db="EMBL/GenBank/DDBJ databases">
        <title>Sagittula salina sp. nov. strain M10.9X isolated from the marine waste.</title>
        <authorList>
            <person name="Satari L."/>
            <person name="Molina-Menor E."/>
            <person name="Vidal-Verdu A."/>
            <person name="Pascual J."/>
            <person name="Pereto J."/>
            <person name="Porcar M."/>
        </authorList>
    </citation>
    <scope>NUCLEOTIDE SEQUENCE</scope>
    <source>
        <strain evidence="6">M10.9X</strain>
    </source>
</reference>
<protein>
    <recommendedName>
        <fullName evidence="2">Putative 4-hydroxy-4-methyl-2-oxoglutarate aldolase</fullName>
    </recommendedName>
    <alternativeName>
        <fullName evidence="3">Regulator of ribonuclease activity homolog</fullName>
    </alternativeName>
    <alternativeName>
        <fullName evidence="4">RraA-like protein</fullName>
    </alternativeName>
</protein>
<keyword evidence="5" id="KW-0460">Magnesium</keyword>
<dbReference type="Proteomes" id="UP000675940">
    <property type="component" value="Unassembled WGS sequence"/>
</dbReference>
<dbReference type="RefSeq" id="WP_209362968.1">
    <property type="nucleotide sequence ID" value="NZ_JAGISH010000014.1"/>
</dbReference>
<dbReference type="SUPFAM" id="SSF89562">
    <property type="entry name" value="RraA-like"/>
    <property type="match status" value="1"/>
</dbReference>
<accession>A0A940MV48</accession>
<dbReference type="EMBL" id="JAGISH010000014">
    <property type="protein sequence ID" value="MBP0484527.1"/>
    <property type="molecule type" value="Genomic_DNA"/>
</dbReference>
<keyword evidence="7" id="KW-1185">Reference proteome</keyword>
<comment type="caution">
    <text evidence="6">The sequence shown here is derived from an EMBL/GenBank/DDBJ whole genome shotgun (WGS) entry which is preliminary data.</text>
</comment>
<dbReference type="PANTHER" id="PTHR33254:SF4">
    <property type="entry name" value="4-HYDROXY-4-METHYL-2-OXOGLUTARATE ALDOLASE 3-RELATED"/>
    <property type="match status" value="1"/>
</dbReference>
<gene>
    <name evidence="6" type="ORF">J5474_18810</name>
</gene>
<comment type="cofactor">
    <cofactor evidence="5">
        <name>Mg(2+)</name>
        <dbReference type="ChEBI" id="CHEBI:18420"/>
    </cofactor>
</comment>
<sequence>MSEGFRIRRSWGRVGPEVVAAAEGLPVANVSDSMNRLSGAGGLRRFHASGAMAGPAFTVRTRPGDNLMLHMALEMAQPGDVVVVDAGGAVENALIGELMVTHAKVRGLAGIVIDGAIRDRDEIAAINLPVFARGVCHRGPYKDGPGEIGFAIAVDGMVVAPGDLVMGDGDGVLSVPRATAAEVLSRAGAKQAAEQAQMRATLDGTLEKAWIDTVLREKGCLWVD</sequence>
<keyword evidence="5" id="KW-0479">Metal-binding</keyword>
<dbReference type="InterPro" id="IPR005493">
    <property type="entry name" value="RraA/RraA-like"/>
</dbReference>
<dbReference type="AlphaFoldDB" id="A0A940MV48"/>
<dbReference type="Pfam" id="PF03737">
    <property type="entry name" value="RraA-like"/>
    <property type="match status" value="1"/>
</dbReference>
<feature type="binding site" evidence="5">
    <location>
        <position position="118"/>
    </location>
    <ligand>
        <name>substrate</name>
    </ligand>
</feature>
<dbReference type="Gene3D" id="3.50.30.40">
    <property type="entry name" value="Ribonuclease E inhibitor RraA/RraA-like"/>
    <property type="match status" value="1"/>
</dbReference>
<evidence type="ECO:0000256" key="1">
    <source>
        <dbReference type="ARBA" id="ARBA00001968"/>
    </source>
</evidence>
<dbReference type="CDD" id="cd16841">
    <property type="entry name" value="RraA_family"/>
    <property type="match status" value="1"/>
</dbReference>
<evidence type="ECO:0000256" key="3">
    <source>
        <dbReference type="ARBA" id="ARBA00029596"/>
    </source>
</evidence>
<feature type="binding site" evidence="5">
    <location>
        <position position="119"/>
    </location>
    <ligand>
        <name>Mg(2+)</name>
        <dbReference type="ChEBI" id="CHEBI:18420"/>
    </ligand>
</feature>
<organism evidence="6 7">
    <name type="scientific">Sagittula salina</name>
    <dbReference type="NCBI Taxonomy" id="2820268"/>
    <lineage>
        <taxon>Bacteria</taxon>
        <taxon>Pseudomonadati</taxon>
        <taxon>Pseudomonadota</taxon>
        <taxon>Alphaproteobacteria</taxon>
        <taxon>Rhodobacterales</taxon>
        <taxon>Roseobacteraceae</taxon>
        <taxon>Sagittula</taxon>
    </lineage>
</organism>
<dbReference type="GO" id="GO:0046872">
    <property type="term" value="F:metal ion binding"/>
    <property type="evidence" value="ECO:0007669"/>
    <property type="project" value="UniProtKB-KW"/>
</dbReference>
<dbReference type="InterPro" id="IPR036704">
    <property type="entry name" value="RraA/RraA-like_sf"/>
</dbReference>
<dbReference type="PANTHER" id="PTHR33254">
    <property type="entry name" value="4-HYDROXY-4-METHYL-2-OXOGLUTARATE ALDOLASE 3-RELATED"/>
    <property type="match status" value="1"/>
</dbReference>
<dbReference type="NCBIfam" id="NF004850">
    <property type="entry name" value="PRK06201.1"/>
    <property type="match status" value="1"/>
</dbReference>